<dbReference type="EMBL" id="BNCO01000056">
    <property type="protein sequence ID" value="GIL63255.1"/>
    <property type="molecule type" value="Genomic_DNA"/>
</dbReference>
<evidence type="ECO:0000313" key="2">
    <source>
        <dbReference type="Proteomes" id="UP000747399"/>
    </source>
</evidence>
<evidence type="ECO:0000313" key="1">
    <source>
        <dbReference type="EMBL" id="GIL63255.1"/>
    </source>
</evidence>
<keyword evidence="2" id="KW-1185">Reference proteome</keyword>
<organism evidence="1 2">
    <name type="scientific">Volvox africanus</name>
    <dbReference type="NCBI Taxonomy" id="51714"/>
    <lineage>
        <taxon>Eukaryota</taxon>
        <taxon>Viridiplantae</taxon>
        <taxon>Chlorophyta</taxon>
        <taxon>core chlorophytes</taxon>
        <taxon>Chlorophyceae</taxon>
        <taxon>CS clade</taxon>
        <taxon>Chlamydomonadales</taxon>
        <taxon>Volvocaceae</taxon>
        <taxon>Volvox</taxon>
    </lineage>
</organism>
<sequence length="505" mass="52467">MEPNGKEVREGWDPMDMSYMQLLDAAGPADDAPVEAKEAPPDPGEVIKIFEDAKGNLDILVDVVTNLERGFLEAKPFSAGRRPGVKREDAVANSLQSRVAATSASLGRVSRRLAAGAQLLQAHIAREDRFYQQLRQLQMFWKVHLNPRVIDCPFTVDLSLPEPLASSGAIAAAAAGVNGIIHDGSVAAGAAGGDAGGVAAASGLAAGQALTGNTYELGSGSLLVPLMKDDSGALRVQLELPTERPDVNDPNRVGETRLNGKGARTQLVVGTRRVHALLLQLQRRQLWQQVAGGLERDAATLGLGGGGGGGSAAGGGPVAAAGGGGGRGGGGGGGGHPVHISLARLAAQNVLRTSDPSLAALRPLMLEHLVTCRLPPPYKPPPPRPAAVSRGLHHPYSGTAAYGGGLAGLPLLPDLAALLNQMVFRDHQLYHLDLEAHALPYVTLRWRACSTSMLTSAMEIRVGPSHRPRVPPLATAPAGAAGCVTRTWVSAATTCRACCALYCRR</sequence>
<gene>
    <name evidence="1" type="ORF">Vafri_17343</name>
</gene>
<dbReference type="AlphaFoldDB" id="A0A8J4BQB3"/>
<dbReference type="Proteomes" id="UP000747399">
    <property type="component" value="Unassembled WGS sequence"/>
</dbReference>
<accession>A0A8J4BQB3</accession>
<comment type="caution">
    <text evidence="1">The sequence shown here is derived from an EMBL/GenBank/DDBJ whole genome shotgun (WGS) entry which is preliminary data.</text>
</comment>
<reference evidence="1" key="1">
    <citation type="journal article" date="2021" name="Proc. Natl. Acad. Sci. U.S.A.">
        <title>Three genomes in the algal genus Volvox reveal the fate of a haploid sex-determining region after a transition to homothallism.</title>
        <authorList>
            <person name="Yamamoto K."/>
            <person name="Hamaji T."/>
            <person name="Kawai-Toyooka H."/>
            <person name="Matsuzaki R."/>
            <person name="Takahashi F."/>
            <person name="Nishimura Y."/>
            <person name="Kawachi M."/>
            <person name="Noguchi H."/>
            <person name="Minakuchi Y."/>
            <person name="Umen J.G."/>
            <person name="Toyoda A."/>
            <person name="Nozaki H."/>
        </authorList>
    </citation>
    <scope>NUCLEOTIDE SEQUENCE</scope>
    <source>
        <strain evidence="1">NIES-3780</strain>
    </source>
</reference>
<proteinExistence type="predicted"/>
<name>A0A8J4BQB3_9CHLO</name>
<protein>
    <submittedName>
        <fullName evidence="1">Uncharacterized protein</fullName>
    </submittedName>
</protein>